<feature type="transmembrane region" description="Helical" evidence="1">
    <location>
        <begin position="92"/>
        <end position="119"/>
    </location>
</feature>
<dbReference type="EMBL" id="JAWDEY010000035">
    <property type="protein sequence ID" value="KAK6588097.1"/>
    <property type="molecule type" value="Genomic_DNA"/>
</dbReference>
<dbReference type="Proteomes" id="UP001311799">
    <property type="component" value="Unassembled WGS sequence"/>
</dbReference>
<keyword evidence="3" id="KW-1185">Reference proteome</keyword>
<keyword evidence="1" id="KW-0812">Transmembrane</keyword>
<gene>
    <name evidence="2" type="ORF">RS030_71059</name>
</gene>
<feature type="transmembrane region" description="Helical" evidence="1">
    <location>
        <begin position="28"/>
        <end position="47"/>
    </location>
</feature>
<evidence type="ECO:0000313" key="3">
    <source>
        <dbReference type="Proteomes" id="UP001311799"/>
    </source>
</evidence>
<evidence type="ECO:0000256" key="1">
    <source>
        <dbReference type="SAM" id="Phobius"/>
    </source>
</evidence>
<accession>A0AAV9XTS8</accession>
<reference evidence="2 3" key="1">
    <citation type="submission" date="2023-10" db="EMBL/GenBank/DDBJ databases">
        <title>Comparative genomics analysis reveals potential genetic determinants of host preference in Cryptosporidium xiaoi.</title>
        <authorList>
            <person name="Xiao L."/>
            <person name="Li J."/>
        </authorList>
    </citation>
    <scope>NUCLEOTIDE SEQUENCE [LARGE SCALE GENOMIC DNA]</scope>
    <source>
        <strain evidence="2 3">52996</strain>
    </source>
</reference>
<protein>
    <submittedName>
        <fullName evidence="2">Uncharacterized protein</fullName>
    </submittedName>
</protein>
<name>A0AAV9XTS8_9CRYT</name>
<feature type="transmembrane region" description="Helical" evidence="1">
    <location>
        <begin position="154"/>
        <end position="174"/>
    </location>
</feature>
<proteinExistence type="predicted"/>
<feature type="transmembrane region" description="Helical" evidence="1">
    <location>
        <begin position="194"/>
        <end position="220"/>
    </location>
</feature>
<sequence>MEENDNARKRVTVVDSRVKVASRAKMRLIYDVLSVCYFATDWMIMFLDCGPNYFSFFYYLTNWGWTSTLLFYIVATLVDYERCTRVNVSFPLIYMCTFLRELSVSLQSVIVPFFWIIVYPKERWRSIHWEVQMHGMGLVFICIDYLIRVSNFSTLTTANLLMVVSSYLVLNYLVVNKLETMIYPGITYNTLESWLVVGLAMILVLIAHQIAVIATMCISLRDKIWSKHKDDHFVKKSIRTIKKAQELRKTHGVRKRLGSIFVG</sequence>
<evidence type="ECO:0000313" key="2">
    <source>
        <dbReference type="EMBL" id="KAK6588097.1"/>
    </source>
</evidence>
<comment type="caution">
    <text evidence="2">The sequence shown here is derived from an EMBL/GenBank/DDBJ whole genome shotgun (WGS) entry which is preliminary data.</text>
</comment>
<keyword evidence="1" id="KW-0472">Membrane</keyword>
<organism evidence="2 3">
    <name type="scientific">Cryptosporidium xiaoi</name>
    <dbReference type="NCBI Taxonomy" id="659607"/>
    <lineage>
        <taxon>Eukaryota</taxon>
        <taxon>Sar</taxon>
        <taxon>Alveolata</taxon>
        <taxon>Apicomplexa</taxon>
        <taxon>Conoidasida</taxon>
        <taxon>Coccidia</taxon>
        <taxon>Eucoccidiorida</taxon>
        <taxon>Eimeriorina</taxon>
        <taxon>Cryptosporidiidae</taxon>
        <taxon>Cryptosporidium</taxon>
    </lineage>
</organism>
<keyword evidence="1" id="KW-1133">Transmembrane helix</keyword>
<dbReference type="AlphaFoldDB" id="A0AAV9XTS8"/>
<feature type="transmembrane region" description="Helical" evidence="1">
    <location>
        <begin position="59"/>
        <end position="80"/>
    </location>
</feature>